<evidence type="ECO:0000313" key="2">
    <source>
        <dbReference type="EMBL" id="VEU33688.1"/>
    </source>
</evidence>
<sequence length="312" mass="34185">MATINPAADKTAPTWPWDKPIPPASFGTIIKSGKASSQQEIANEKDQYASRWYRADLLLFQSSTKLDQRFGIVAVLVDTEPAGRAEHGYPAQNRTAEVRQKIGTGTVPAQFRFGLQSKYNPQKAWIRQEPTHNGTERRAPPHDREHKCLGISLSGFIFGQDTVLTNAPGTGRPLSHRIVLEVDGGSLHAAANAIGKSLDKSCHEGPGKGRGTTHPQRGQARQQEGSNQGTLPSQKIPDELPRKKSHKAAEGEGCAEHPGIDPNIGQRDITAIVVDECHCHVPRIRKEAKQEEGMRSGCQAQRECRFCQMSAR</sequence>
<evidence type="ECO:0000313" key="3">
    <source>
        <dbReference type="Proteomes" id="UP000291116"/>
    </source>
</evidence>
<feature type="compositionally biased region" description="Basic and acidic residues" evidence="1">
    <location>
        <begin position="198"/>
        <end position="207"/>
    </location>
</feature>
<dbReference type="Proteomes" id="UP000291116">
    <property type="component" value="Unassembled WGS sequence"/>
</dbReference>
<protein>
    <submittedName>
        <fullName evidence="2">Uncharacterized protein</fullName>
    </submittedName>
</protein>
<feature type="compositionally biased region" description="Basic and acidic residues" evidence="1">
    <location>
        <begin position="236"/>
        <end position="259"/>
    </location>
</feature>
<accession>A0A448YV91</accession>
<name>A0A448YV91_9STRA</name>
<organism evidence="2 3">
    <name type="scientific">Pseudo-nitzschia multistriata</name>
    <dbReference type="NCBI Taxonomy" id="183589"/>
    <lineage>
        <taxon>Eukaryota</taxon>
        <taxon>Sar</taxon>
        <taxon>Stramenopiles</taxon>
        <taxon>Ochrophyta</taxon>
        <taxon>Bacillariophyta</taxon>
        <taxon>Bacillariophyceae</taxon>
        <taxon>Bacillariophycidae</taxon>
        <taxon>Bacillariales</taxon>
        <taxon>Bacillariaceae</taxon>
        <taxon>Pseudo-nitzschia</taxon>
    </lineage>
</organism>
<gene>
    <name evidence="2" type="ORF">PSNMU_V1.4_AUG-EV-PASAV3_0003780</name>
</gene>
<reference evidence="2 3" key="1">
    <citation type="submission" date="2019-01" db="EMBL/GenBank/DDBJ databases">
        <authorList>
            <person name="Ferrante I. M."/>
        </authorList>
    </citation>
    <scope>NUCLEOTIDE SEQUENCE [LARGE SCALE GENOMIC DNA]</scope>
    <source>
        <strain evidence="2 3">B856</strain>
    </source>
</reference>
<keyword evidence="3" id="KW-1185">Reference proteome</keyword>
<proteinExistence type="predicted"/>
<feature type="compositionally biased region" description="Polar residues" evidence="1">
    <location>
        <begin position="213"/>
        <end position="233"/>
    </location>
</feature>
<dbReference type="EMBL" id="CAACVS010000006">
    <property type="protein sequence ID" value="VEU33688.1"/>
    <property type="molecule type" value="Genomic_DNA"/>
</dbReference>
<evidence type="ECO:0000256" key="1">
    <source>
        <dbReference type="SAM" id="MobiDB-lite"/>
    </source>
</evidence>
<dbReference type="AlphaFoldDB" id="A0A448YV91"/>
<feature type="region of interest" description="Disordered" evidence="1">
    <location>
        <begin position="198"/>
        <end position="266"/>
    </location>
</feature>